<dbReference type="OrthoDB" id="5243804at2"/>
<dbReference type="Gene3D" id="1.10.3730.20">
    <property type="match status" value="1"/>
</dbReference>
<feature type="transmembrane region" description="Helical" evidence="1">
    <location>
        <begin position="157"/>
        <end position="177"/>
    </location>
</feature>
<gene>
    <name evidence="3" type="ORF">GRI91_00635</name>
</gene>
<reference evidence="3 4" key="1">
    <citation type="submission" date="2019-12" db="EMBL/GenBank/DDBJ databases">
        <title>Genomic-based taxomic classification of the family Erythrobacteraceae.</title>
        <authorList>
            <person name="Xu L."/>
        </authorList>
    </citation>
    <scope>NUCLEOTIDE SEQUENCE [LARGE SCALE GENOMIC DNA]</scope>
    <source>
        <strain evidence="3 4">LMG 29518</strain>
    </source>
</reference>
<dbReference type="GO" id="GO:0016020">
    <property type="term" value="C:membrane"/>
    <property type="evidence" value="ECO:0007669"/>
    <property type="project" value="InterPro"/>
</dbReference>
<sequence>MADAALIWVPFTLMAACAQVFRNAFQSRLAGRIGTLGGTQVRFIFGLPFAAVFLGVLCLTTGQTLPSLSGDAMLWALLGSAVQIAATFLMLVVMQKRDFGVAYAYIKTEPVSVAIMGWVLIGDHLPALSVVAICIVTVGVVLASLRKGDGAAQLAEWKPLAVGVASGALFGLSAISFRASIGALPEGGFVLRSLTMLVMTLGIQSAMLLSWFAFRDSAGLIGSLRQWRLSVPAGALGALASAGWFIAFSLTQAANVRTLALIEMPVVALVSRFVSGRWLSSRQLLGFAAIVAGVGLLMMAEAATG</sequence>
<proteinExistence type="predicted"/>
<feature type="transmembrane region" description="Helical" evidence="1">
    <location>
        <begin position="226"/>
        <end position="250"/>
    </location>
</feature>
<dbReference type="Pfam" id="PF00892">
    <property type="entry name" value="EamA"/>
    <property type="match status" value="1"/>
</dbReference>
<evidence type="ECO:0000313" key="3">
    <source>
        <dbReference type="EMBL" id="MXO64267.1"/>
    </source>
</evidence>
<dbReference type="SUPFAM" id="SSF103481">
    <property type="entry name" value="Multidrug resistance efflux transporter EmrE"/>
    <property type="match status" value="2"/>
</dbReference>
<evidence type="ECO:0000259" key="2">
    <source>
        <dbReference type="Pfam" id="PF00892"/>
    </source>
</evidence>
<feature type="transmembrane region" description="Helical" evidence="1">
    <location>
        <begin position="74"/>
        <end position="94"/>
    </location>
</feature>
<keyword evidence="1" id="KW-0812">Transmembrane</keyword>
<dbReference type="EMBL" id="WTYT01000001">
    <property type="protein sequence ID" value="MXO64267.1"/>
    <property type="molecule type" value="Genomic_DNA"/>
</dbReference>
<comment type="caution">
    <text evidence="3">The sequence shown here is derived from an EMBL/GenBank/DDBJ whole genome shotgun (WGS) entry which is preliminary data.</text>
</comment>
<feature type="transmembrane region" description="Helical" evidence="1">
    <location>
        <begin position="101"/>
        <end position="121"/>
    </location>
</feature>
<evidence type="ECO:0000256" key="1">
    <source>
        <dbReference type="SAM" id="Phobius"/>
    </source>
</evidence>
<accession>A0A6I4SZY5</accession>
<protein>
    <submittedName>
        <fullName evidence="3">EamA family transporter</fullName>
    </submittedName>
</protein>
<feature type="transmembrane region" description="Helical" evidence="1">
    <location>
        <begin position="256"/>
        <end position="275"/>
    </location>
</feature>
<keyword evidence="4" id="KW-1185">Reference proteome</keyword>
<dbReference type="AlphaFoldDB" id="A0A6I4SZY5"/>
<keyword evidence="1" id="KW-1133">Transmembrane helix</keyword>
<feature type="transmembrane region" description="Helical" evidence="1">
    <location>
        <begin position="43"/>
        <end position="62"/>
    </location>
</feature>
<keyword evidence="1" id="KW-0472">Membrane</keyword>
<dbReference type="InterPro" id="IPR000620">
    <property type="entry name" value="EamA_dom"/>
</dbReference>
<dbReference type="Proteomes" id="UP000438476">
    <property type="component" value="Unassembled WGS sequence"/>
</dbReference>
<evidence type="ECO:0000313" key="4">
    <source>
        <dbReference type="Proteomes" id="UP000438476"/>
    </source>
</evidence>
<feature type="transmembrane region" description="Helical" evidence="1">
    <location>
        <begin position="284"/>
        <end position="303"/>
    </location>
</feature>
<feature type="domain" description="EamA" evidence="2">
    <location>
        <begin position="8"/>
        <end position="144"/>
    </location>
</feature>
<feature type="transmembrane region" description="Helical" evidence="1">
    <location>
        <begin position="6"/>
        <end position="22"/>
    </location>
</feature>
<dbReference type="InterPro" id="IPR037185">
    <property type="entry name" value="EmrE-like"/>
</dbReference>
<dbReference type="RefSeq" id="WP_160734720.1">
    <property type="nucleotide sequence ID" value="NZ_WTYT01000001.1"/>
</dbReference>
<organism evidence="3 4">
    <name type="scientific">Altericroceibacterium endophyticum</name>
    <dbReference type="NCBI Taxonomy" id="1808508"/>
    <lineage>
        <taxon>Bacteria</taxon>
        <taxon>Pseudomonadati</taxon>
        <taxon>Pseudomonadota</taxon>
        <taxon>Alphaproteobacteria</taxon>
        <taxon>Sphingomonadales</taxon>
        <taxon>Erythrobacteraceae</taxon>
        <taxon>Altericroceibacterium</taxon>
    </lineage>
</organism>
<feature type="transmembrane region" description="Helical" evidence="1">
    <location>
        <begin position="189"/>
        <end position="214"/>
    </location>
</feature>
<feature type="transmembrane region" description="Helical" evidence="1">
    <location>
        <begin position="127"/>
        <end position="145"/>
    </location>
</feature>
<name>A0A6I4SZY5_9SPHN</name>